<comment type="caution">
    <text evidence="1">The sequence shown here is derived from an EMBL/GenBank/DDBJ whole genome shotgun (WGS) entry which is preliminary data.</text>
</comment>
<protein>
    <submittedName>
        <fullName evidence="1">Uncharacterized protein</fullName>
    </submittedName>
</protein>
<proteinExistence type="predicted"/>
<keyword evidence="2" id="KW-1185">Reference proteome</keyword>
<dbReference type="Proteomes" id="UP001431783">
    <property type="component" value="Unassembled WGS sequence"/>
</dbReference>
<accession>A0AAW1TX30</accession>
<dbReference type="EMBL" id="JARQZJ010000035">
    <property type="protein sequence ID" value="KAK9876147.1"/>
    <property type="molecule type" value="Genomic_DNA"/>
</dbReference>
<sequence length="101" mass="11720">MGSIKNIIHFDLPYLSEEINTISNQITENEDMLVTVFLNGKKLYADLSCILPIDFKLDRWSQIENLLIRYKKIPDSVDQSFAYLIEKCLCYLNEASIKISL</sequence>
<dbReference type="AlphaFoldDB" id="A0AAW1TX30"/>
<evidence type="ECO:0000313" key="2">
    <source>
        <dbReference type="Proteomes" id="UP001431783"/>
    </source>
</evidence>
<gene>
    <name evidence="1" type="ORF">WA026_011264</name>
</gene>
<organism evidence="1 2">
    <name type="scientific">Henosepilachna vigintioctopunctata</name>
    <dbReference type="NCBI Taxonomy" id="420089"/>
    <lineage>
        <taxon>Eukaryota</taxon>
        <taxon>Metazoa</taxon>
        <taxon>Ecdysozoa</taxon>
        <taxon>Arthropoda</taxon>
        <taxon>Hexapoda</taxon>
        <taxon>Insecta</taxon>
        <taxon>Pterygota</taxon>
        <taxon>Neoptera</taxon>
        <taxon>Endopterygota</taxon>
        <taxon>Coleoptera</taxon>
        <taxon>Polyphaga</taxon>
        <taxon>Cucujiformia</taxon>
        <taxon>Coccinelloidea</taxon>
        <taxon>Coccinellidae</taxon>
        <taxon>Epilachninae</taxon>
        <taxon>Epilachnini</taxon>
        <taxon>Henosepilachna</taxon>
    </lineage>
</organism>
<evidence type="ECO:0000313" key="1">
    <source>
        <dbReference type="EMBL" id="KAK9876147.1"/>
    </source>
</evidence>
<name>A0AAW1TX30_9CUCU</name>
<reference evidence="1 2" key="1">
    <citation type="submission" date="2023-03" db="EMBL/GenBank/DDBJ databases">
        <title>Genome insight into feeding habits of ladybird beetles.</title>
        <authorList>
            <person name="Li H.-S."/>
            <person name="Huang Y.-H."/>
            <person name="Pang H."/>
        </authorList>
    </citation>
    <scope>NUCLEOTIDE SEQUENCE [LARGE SCALE GENOMIC DNA]</scope>
    <source>
        <strain evidence="1">SYSU_2023b</strain>
        <tissue evidence="1">Whole body</tissue>
    </source>
</reference>